<dbReference type="RefSeq" id="XP_040715589.1">
    <property type="nucleotide sequence ID" value="XM_040863863.1"/>
</dbReference>
<evidence type="ECO:0000313" key="2">
    <source>
        <dbReference type="EMBL" id="ORY64175.1"/>
    </source>
</evidence>
<sequence length="81" mass="8814">MSYLRNLFGLGAAVGFGYWNATYALRPAFEEEQKKRQAREAEELALAAAKGSAANASNPIEQGPHPSHDPKGQQRLSNNTI</sequence>
<reference evidence="2 3" key="1">
    <citation type="submission" date="2016-07" db="EMBL/GenBank/DDBJ databases">
        <title>Pervasive Adenine N6-methylation of Active Genes in Fungi.</title>
        <authorList>
            <consortium name="DOE Joint Genome Institute"/>
            <person name="Mondo S.J."/>
            <person name="Dannebaum R.O."/>
            <person name="Kuo R.C."/>
            <person name="Labutti K."/>
            <person name="Haridas S."/>
            <person name="Kuo A."/>
            <person name="Salamov A."/>
            <person name="Ahrendt S.R."/>
            <person name="Lipzen A."/>
            <person name="Sullivan W."/>
            <person name="Andreopoulos W.B."/>
            <person name="Clum A."/>
            <person name="Lindquist E."/>
            <person name="Daum C."/>
            <person name="Ramamoorthy G.K."/>
            <person name="Gryganskyi A."/>
            <person name="Culley D."/>
            <person name="Magnuson J.K."/>
            <person name="James T.Y."/>
            <person name="O'Malley M.A."/>
            <person name="Stajich J.E."/>
            <person name="Spatafora J.W."/>
            <person name="Visel A."/>
            <person name="Grigoriev I.V."/>
        </authorList>
    </citation>
    <scope>NUCLEOTIDE SEQUENCE [LARGE SCALE GENOMIC DNA]</scope>
    <source>
        <strain evidence="2 3">CBS 129021</strain>
    </source>
</reference>
<keyword evidence="3" id="KW-1185">Reference proteome</keyword>
<feature type="compositionally biased region" description="Low complexity" evidence="1">
    <location>
        <begin position="44"/>
        <end position="58"/>
    </location>
</feature>
<proteinExistence type="predicted"/>
<gene>
    <name evidence="2" type="ORF">BCR38DRAFT_485311</name>
</gene>
<protein>
    <submittedName>
        <fullName evidence="2">Uncharacterized protein</fullName>
    </submittedName>
</protein>
<evidence type="ECO:0000256" key="1">
    <source>
        <dbReference type="SAM" id="MobiDB-lite"/>
    </source>
</evidence>
<organism evidence="2 3">
    <name type="scientific">Pseudomassariella vexata</name>
    <dbReference type="NCBI Taxonomy" id="1141098"/>
    <lineage>
        <taxon>Eukaryota</taxon>
        <taxon>Fungi</taxon>
        <taxon>Dikarya</taxon>
        <taxon>Ascomycota</taxon>
        <taxon>Pezizomycotina</taxon>
        <taxon>Sordariomycetes</taxon>
        <taxon>Xylariomycetidae</taxon>
        <taxon>Amphisphaeriales</taxon>
        <taxon>Pseudomassariaceae</taxon>
        <taxon>Pseudomassariella</taxon>
    </lineage>
</organism>
<feature type="region of interest" description="Disordered" evidence="1">
    <location>
        <begin position="34"/>
        <end position="81"/>
    </location>
</feature>
<dbReference type="InParanoid" id="A0A1Y2DZX6"/>
<dbReference type="EMBL" id="MCFJ01000007">
    <property type="protein sequence ID" value="ORY64175.1"/>
    <property type="molecule type" value="Genomic_DNA"/>
</dbReference>
<evidence type="ECO:0000313" key="3">
    <source>
        <dbReference type="Proteomes" id="UP000193689"/>
    </source>
</evidence>
<dbReference type="InterPro" id="IPR057394">
    <property type="entry name" value="PIGBOS1"/>
</dbReference>
<dbReference type="AlphaFoldDB" id="A0A1Y2DZX6"/>
<dbReference type="Proteomes" id="UP000193689">
    <property type="component" value="Unassembled WGS sequence"/>
</dbReference>
<name>A0A1Y2DZX6_9PEZI</name>
<dbReference type="Pfam" id="PF23670">
    <property type="entry name" value="PIGBOS1"/>
    <property type="match status" value="1"/>
</dbReference>
<accession>A0A1Y2DZX6</accession>
<dbReference type="GeneID" id="63780075"/>
<comment type="caution">
    <text evidence="2">The sequence shown here is derived from an EMBL/GenBank/DDBJ whole genome shotgun (WGS) entry which is preliminary data.</text>
</comment>